<dbReference type="GO" id="GO:0005886">
    <property type="term" value="C:plasma membrane"/>
    <property type="evidence" value="ECO:0007669"/>
    <property type="project" value="UniProtKB-SubCell"/>
</dbReference>
<dbReference type="AlphaFoldDB" id="A0A1T0CWV8"/>
<feature type="transmembrane region" description="Helical" evidence="6">
    <location>
        <begin position="248"/>
        <end position="270"/>
    </location>
</feature>
<dbReference type="Proteomes" id="UP000190683">
    <property type="component" value="Unassembled WGS sequence"/>
</dbReference>
<reference evidence="8 9" key="1">
    <citation type="submission" date="2017-02" db="EMBL/GenBank/DDBJ databases">
        <title>Draft genome sequence of Moraxella porci CCUG 54912T type strain.</title>
        <authorList>
            <person name="Salva-Serra F."/>
            <person name="Engstrom-Jakobsson H."/>
            <person name="Thorell K."/>
            <person name="Jaen-Luchoro D."/>
            <person name="Gonzales-Siles L."/>
            <person name="Karlsson R."/>
            <person name="Yazdan S."/>
            <person name="Boulund F."/>
            <person name="Johnning A."/>
            <person name="Engstrand L."/>
            <person name="Kristiansson E."/>
            <person name="Moore E."/>
        </authorList>
    </citation>
    <scope>NUCLEOTIDE SEQUENCE [LARGE SCALE GENOMIC DNA]</scope>
    <source>
        <strain evidence="8 9">CCUG 54912</strain>
    </source>
</reference>
<keyword evidence="3 6" id="KW-0812">Transmembrane</keyword>
<dbReference type="GO" id="GO:0140359">
    <property type="term" value="F:ABC-type transporter activity"/>
    <property type="evidence" value="ECO:0007669"/>
    <property type="project" value="InterPro"/>
</dbReference>
<feature type="transmembrane region" description="Helical" evidence="6">
    <location>
        <begin position="214"/>
        <end position="236"/>
    </location>
</feature>
<gene>
    <name evidence="8" type="ORF">B0681_00145</name>
</gene>
<protein>
    <submittedName>
        <fullName evidence="8">Multidrug ABC transporter permease</fullName>
    </submittedName>
</protein>
<keyword evidence="9" id="KW-1185">Reference proteome</keyword>
<feature type="transmembrane region" description="Helical" evidence="6">
    <location>
        <begin position="177"/>
        <end position="202"/>
    </location>
</feature>
<dbReference type="RefSeq" id="WP_228143809.1">
    <property type="nucleotide sequence ID" value="NZ_MUYV01000001.1"/>
</dbReference>
<comment type="subcellular location">
    <subcellularLocation>
        <location evidence="1">Cell membrane</location>
        <topology evidence="1">Multi-pass membrane protein</topology>
    </subcellularLocation>
</comment>
<feature type="transmembrane region" description="Helical" evidence="6">
    <location>
        <begin position="20"/>
        <end position="39"/>
    </location>
</feature>
<feature type="transmembrane region" description="Helical" evidence="6">
    <location>
        <begin position="340"/>
        <end position="360"/>
    </location>
</feature>
<evidence type="ECO:0000259" key="7">
    <source>
        <dbReference type="Pfam" id="PF12698"/>
    </source>
</evidence>
<sequence>MQLLYDCLQALKLIFTNRSIALTMVLSVGFYGFFYPAAYQAEHVEHLPLVIVDAEQSPLTHTIIQTTANSPNIHIYDITTSFPEAMYQVKMGRADGILYLPDNLSQSIHHQDTGGIGLYLSGAYLLKTQTIGKGLVSSLKQTLISEIEKYREISHFHLPPPVHEQPLFNTTAGYGSYVFPAVAPLIVHQTLLLGVGMLLMEYRRRWLRLTTSRFLAIYVVSGIIGCLSCWFLFGFVYWHNDYPRGGNFWGMMFATPIFVGAVISLSLVISSYFDRAERVGQMLIFSSIPLFLLSGLAYPLLAMPDWLTKIAWLLPSTHGIQSFIQLNQMGVPTHLILAKLYYLMAVMLLLGTLAYWRLVLKPIKA</sequence>
<evidence type="ECO:0000256" key="1">
    <source>
        <dbReference type="ARBA" id="ARBA00004651"/>
    </source>
</evidence>
<dbReference type="STRING" id="573983.B0681_00145"/>
<dbReference type="InterPro" id="IPR013525">
    <property type="entry name" value="ABC2_TM"/>
</dbReference>
<evidence type="ECO:0000256" key="3">
    <source>
        <dbReference type="ARBA" id="ARBA00022692"/>
    </source>
</evidence>
<name>A0A1T0CWV8_9GAMM</name>
<accession>A0A1T0CWV8</accession>
<dbReference type="PANTHER" id="PTHR30294">
    <property type="entry name" value="MEMBRANE COMPONENT OF ABC TRANSPORTER YHHJ-RELATED"/>
    <property type="match status" value="1"/>
</dbReference>
<keyword evidence="4 6" id="KW-1133">Transmembrane helix</keyword>
<dbReference type="EMBL" id="MUYV01000001">
    <property type="protein sequence ID" value="OOS26802.1"/>
    <property type="molecule type" value="Genomic_DNA"/>
</dbReference>
<evidence type="ECO:0000256" key="4">
    <source>
        <dbReference type="ARBA" id="ARBA00022989"/>
    </source>
</evidence>
<evidence type="ECO:0000313" key="8">
    <source>
        <dbReference type="EMBL" id="OOS26802.1"/>
    </source>
</evidence>
<organism evidence="8 9">
    <name type="scientific">Moraxella porci DSM 25326</name>
    <dbReference type="NCBI Taxonomy" id="573983"/>
    <lineage>
        <taxon>Bacteria</taxon>
        <taxon>Pseudomonadati</taxon>
        <taxon>Pseudomonadota</taxon>
        <taxon>Gammaproteobacteria</taxon>
        <taxon>Moraxellales</taxon>
        <taxon>Moraxellaceae</taxon>
        <taxon>Moraxella</taxon>
    </lineage>
</organism>
<dbReference type="InterPro" id="IPR051449">
    <property type="entry name" value="ABC-2_transporter_component"/>
</dbReference>
<dbReference type="Pfam" id="PF12698">
    <property type="entry name" value="ABC2_membrane_3"/>
    <property type="match status" value="1"/>
</dbReference>
<evidence type="ECO:0000256" key="6">
    <source>
        <dbReference type="SAM" id="Phobius"/>
    </source>
</evidence>
<comment type="caution">
    <text evidence="8">The sequence shown here is derived from an EMBL/GenBank/DDBJ whole genome shotgun (WGS) entry which is preliminary data.</text>
</comment>
<evidence type="ECO:0000313" key="9">
    <source>
        <dbReference type="Proteomes" id="UP000190683"/>
    </source>
</evidence>
<evidence type="ECO:0000256" key="2">
    <source>
        <dbReference type="ARBA" id="ARBA00022475"/>
    </source>
</evidence>
<dbReference type="Gene3D" id="3.40.1710.10">
    <property type="entry name" value="abc type-2 transporter like domain"/>
    <property type="match status" value="1"/>
</dbReference>
<keyword evidence="5 6" id="KW-0472">Membrane</keyword>
<feature type="transmembrane region" description="Helical" evidence="6">
    <location>
        <begin position="282"/>
        <end position="301"/>
    </location>
</feature>
<proteinExistence type="predicted"/>
<dbReference type="PANTHER" id="PTHR30294:SF46">
    <property type="entry name" value="ABC TRANSPORTER PERMEASE"/>
    <property type="match status" value="1"/>
</dbReference>
<keyword evidence="2" id="KW-1003">Cell membrane</keyword>
<evidence type="ECO:0000256" key="5">
    <source>
        <dbReference type="ARBA" id="ARBA00023136"/>
    </source>
</evidence>
<feature type="domain" description="ABC-2 type transporter transmembrane" evidence="7">
    <location>
        <begin position="20"/>
        <end position="356"/>
    </location>
</feature>